<gene>
    <name evidence="1" type="ORF">GSPATT00015799001</name>
</gene>
<keyword evidence="2" id="KW-1185">Reference proteome</keyword>
<name>A0DD23_PARTE</name>
<dbReference type="GeneID" id="5034122"/>
<dbReference type="OrthoDB" id="10594777at2759"/>
<protein>
    <recommendedName>
        <fullName evidence="3">Transmembrane protein</fullName>
    </recommendedName>
</protein>
<evidence type="ECO:0000313" key="1">
    <source>
        <dbReference type="EMBL" id="CAK80940.1"/>
    </source>
</evidence>
<evidence type="ECO:0008006" key="3">
    <source>
        <dbReference type="Google" id="ProtNLM"/>
    </source>
</evidence>
<dbReference type="InParanoid" id="A0DD23"/>
<dbReference type="KEGG" id="ptm:GSPATT00015799001"/>
<accession>A0DD23</accession>
<dbReference type="AlphaFoldDB" id="A0DD23"/>
<proteinExistence type="predicted"/>
<organism evidence="1 2">
    <name type="scientific">Paramecium tetraurelia</name>
    <dbReference type="NCBI Taxonomy" id="5888"/>
    <lineage>
        <taxon>Eukaryota</taxon>
        <taxon>Sar</taxon>
        <taxon>Alveolata</taxon>
        <taxon>Ciliophora</taxon>
        <taxon>Intramacronucleata</taxon>
        <taxon>Oligohymenophorea</taxon>
        <taxon>Peniculida</taxon>
        <taxon>Parameciidae</taxon>
        <taxon>Paramecium</taxon>
    </lineage>
</organism>
<dbReference type="Proteomes" id="UP000000600">
    <property type="component" value="Unassembled WGS sequence"/>
</dbReference>
<sequence>MSQICDSSYLINFDCLYQKIKQAKKFKEYGQLSKVFSSNGIIAQQIMYFFKKRTEGIAKVDIIRLFYGVMIHNFQQIWYQKDFKQSKNTVQIKLNLKSTANLQKQAEIYYYIYSLNVEVQYVQEERTTTINLEQTNQQIRAYISKFGKTQNGFGFQFFWV</sequence>
<dbReference type="EMBL" id="CT868385">
    <property type="protein sequence ID" value="CAK80940.1"/>
    <property type="molecule type" value="Genomic_DNA"/>
</dbReference>
<dbReference type="RefSeq" id="XP_001448337.1">
    <property type="nucleotide sequence ID" value="XM_001448300.1"/>
</dbReference>
<evidence type="ECO:0000313" key="2">
    <source>
        <dbReference type="Proteomes" id="UP000000600"/>
    </source>
</evidence>
<dbReference type="HOGENOM" id="CLU_1655575_0_0_1"/>
<reference evidence="1 2" key="1">
    <citation type="journal article" date="2006" name="Nature">
        <title>Global trends of whole-genome duplications revealed by the ciliate Paramecium tetraurelia.</title>
        <authorList>
            <consortium name="Genoscope"/>
            <person name="Aury J.-M."/>
            <person name="Jaillon O."/>
            <person name="Duret L."/>
            <person name="Noel B."/>
            <person name="Jubin C."/>
            <person name="Porcel B.M."/>
            <person name="Segurens B."/>
            <person name="Daubin V."/>
            <person name="Anthouard V."/>
            <person name="Aiach N."/>
            <person name="Arnaiz O."/>
            <person name="Billaut A."/>
            <person name="Beisson J."/>
            <person name="Blanc I."/>
            <person name="Bouhouche K."/>
            <person name="Camara F."/>
            <person name="Duharcourt S."/>
            <person name="Guigo R."/>
            <person name="Gogendeau D."/>
            <person name="Katinka M."/>
            <person name="Keller A.-M."/>
            <person name="Kissmehl R."/>
            <person name="Klotz C."/>
            <person name="Koll F."/>
            <person name="Le Moue A."/>
            <person name="Lepere C."/>
            <person name="Malinsky S."/>
            <person name="Nowacki M."/>
            <person name="Nowak J.K."/>
            <person name="Plattner H."/>
            <person name="Poulain J."/>
            <person name="Ruiz F."/>
            <person name="Serrano V."/>
            <person name="Zagulski M."/>
            <person name="Dessen P."/>
            <person name="Betermier M."/>
            <person name="Weissenbach J."/>
            <person name="Scarpelli C."/>
            <person name="Schachter V."/>
            <person name="Sperling L."/>
            <person name="Meyer E."/>
            <person name="Cohen J."/>
            <person name="Wincker P."/>
        </authorList>
    </citation>
    <scope>NUCLEOTIDE SEQUENCE [LARGE SCALE GENOMIC DNA]</scope>
    <source>
        <strain evidence="1 2">Stock d4-2</strain>
    </source>
</reference>